<feature type="compositionally biased region" description="Acidic residues" evidence="2">
    <location>
        <begin position="173"/>
        <end position="193"/>
    </location>
</feature>
<dbReference type="GO" id="GO:0051879">
    <property type="term" value="F:Hsp90 protein binding"/>
    <property type="evidence" value="ECO:0000318"/>
    <property type="project" value="GO_Central"/>
</dbReference>
<dbReference type="AlphaFoldDB" id="F6RJZ1"/>
<comment type="similarity">
    <text evidence="1">Belongs to the p23/wos2 family.</text>
</comment>
<keyword evidence="5" id="KW-1185">Reference proteome</keyword>
<gene>
    <name evidence="4" type="primary">LOC100184120</name>
</gene>
<dbReference type="Gene3D" id="2.60.40.790">
    <property type="match status" value="1"/>
</dbReference>
<evidence type="ECO:0000256" key="2">
    <source>
        <dbReference type="SAM" id="MobiDB-lite"/>
    </source>
</evidence>
<evidence type="ECO:0000259" key="3">
    <source>
        <dbReference type="PROSITE" id="PS51203"/>
    </source>
</evidence>
<dbReference type="GO" id="GO:0005634">
    <property type="term" value="C:nucleus"/>
    <property type="evidence" value="ECO:0000318"/>
    <property type="project" value="GO_Central"/>
</dbReference>
<dbReference type="FunCoup" id="F6RJZ1">
    <property type="interactions" value="865"/>
</dbReference>
<dbReference type="Proteomes" id="UP000008144">
    <property type="component" value="Unassembled WGS sequence"/>
</dbReference>
<dbReference type="InterPro" id="IPR045250">
    <property type="entry name" value="p23-like"/>
</dbReference>
<dbReference type="FunFam" id="2.60.40.790:FF:000013">
    <property type="entry name" value="Very-long-chain (3R)-3-hydroxyacyl-CoA dehydratase"/>
    <property type="match status" value="1"/>
</dbReference>
<dbReference type="GO" id="GO:0051131">
    <property type="term" value="P:chaperone-mediated protein complex assembly"/>
    <property type="evidence" value="ECO:0000318"/>
    <property type="project" value="GO_Central"/>
</dbReference>
<reference evidence="5" key="1">
    <citation type="journal article" date="2002" name="Science">
        <title>The draft genome of Ciona intestinalis: insights into chordate and vertebrate origins.</title>
        <authorList>
            <person name="Dehal P."/>
            <person name="Satou Y."/>
            <person name="Campbell R.K."/>
            <person name="Chapman J."/>
            <person name="Degnan B."/>
            <person name="De Tomaso A."/>
            <person name="Davidson B."/>
            <person name="Di Gregorio A."/>
            <person name="Gelpke M."/>
            <person name="Goodstein D.M."/>
            <person name="Harafuji N."/>
            <person name="Hastings K.E."/>
            <person name="Ho I."/>
            <person name="Hotta K."/>
            <person name="Huang W."/>
            <person name="Kawashima T."/>
            <person name="Lemaire P."/>
            <person name="Martinez D."/>
            <person name="Meinertzhagen I.A."/>
            <person name="Necula S."/>
            <person name="Nonaka M."/>
            <person name="Putnam N."/>
            <person name="Rash S."/>
            <person name="Saiga H."/>
            <person name="Satake M."/>
            <person name="Terry A."/>
            <person name="Yamada L."/>
            <person name="Wang H.G."/>
            <person name="Awazu S."/>
            <person name="Azumi K."/>
            <person name="Boore J."/>
            <person name="Branno M."/>
            <person name="Chin-Bow S."/>
            <person name="DeSantis R."/>
            <person name="Doyle S."/>
            <person name="Francino P."/>
            <person name="Keys D.N."/>
            <person name="Haga S."/>
            <person name="Hayashi H."/>
            <person name="Hino K."/>
            <person name="Imai K.S."/>
            <person name="Inaba K."/>
            <person name="Kano S."/>
            <person name="Kobayashi K."/>
            <person name="Kobayashi M."/>
            <person name="Lee B.I."/>
            <person name="Makabe K.W."/>
            <person name="Manohar C."/>
            <person name="Matassi G."/>
            <person name="Medina M."/>
            <person name="Mochizuki Y."/>
            <person name="Mount S."/>
            <person name="Morishita T."/>
            <person name="Miura S."/>
            <person name="Nakayama A."/>
            <person name="Nishizaka S."/>
            <person name="Nomoto H."/>
            <person name="Ohta F."/>
            <person name="Oishi K."/>
            <person name="Rigoutsos I."/>
            <person name="Sano M."/>
            <person name="Sasaki A."/>
            <person name="Sasakura Y."/>
            <person name="Shoguchi E."/>
            <person name="Shin-i T."/>
            <person name="Spagnuolo A."/>
            <person name="Stainier D."/>
            <person name="Suzuki M.M."/>
            <person name="Tassy O."/>
            <person name="Takatori N."/>
            <person name="Tokuoka M."/>
            <person name="Yagi K."/>
            <person name="Yoshizaki F."/>
            <person name="Wada S."/>
            <person name="Zhang C."/>
            <person name="Hyatt P.D."/>
            <person name="Larimer F."/>
            <person name="Detter C."/>
            <person name="Doggett N."/>
            <person name="Glavina T."/>
            <person name="Hawkins T."/>
            <person name="Richardson P."/>
            <person name="Lucas S."/>
            <person name="Kohara Y."/>
            <person name="Levine M."/>
            <person name="Satoh N."/>
            <person name="Rokhsar D.S."/>
        </authorList>
    </citation>
    <scope>NUCLEOTIDE SEQUENCE [LARGE SCALE GENOMIC DNA]</scope>
</reference>
<reference evidence="4" key="2">
    <citation type="submission" date="2025-08" db="UniProtKB">
        <authorList>
            <consortium name="Ensembl"/>
        </authorList>
    </citation>
    <scope>IDENTIFICATION</scope>
</reference>
<evidence type="ECO:0000256" key="1">
    <source>
        <dbReference type="ARBA" id="ARBA00025733"/>
    </source>
</evidence>
<dbReference type="InterPro" id="IPR008978">
    <property type="entry name" value="HSP20-like_chaperone"/>
</dbReference>
<dbReference type="HOGENOM" id="CLU_078883_0_1_1"/>
<accession>F6RJZ1</accession>
<sequence length="193" mass="21221">MTADVKSNGDAQSTRPAPTMWAQRPQVVYLTFKVDGCKNPKVTFNNNKVEFSGEDSTKKIVYQNNLEFFEEIDPEQSVWSTKGMGVECTIAKKLNETWPRLTKEKTKIHWLKVDFGKWKDEDDTDDEEVGGGGGGGEPDLSQVGGGGALFFWMMAQMGGGIPGMGGGMPDMADLPEVDSDDEDIPELEETEEA</sequence>
<feature type="region of interest" description="Disordered" evidence="2">
    <location>
        <begin position="164"/>
        <end position="193"/>
    </location>
</feature>
<protein>
    <submittedName>
        <fullName evidence="4">Co-chaperone protein daf-41-like</fullName>
    </submittedName>
</protein>
<dbReference type="Ensembl" id="ENSCINT00000013161.3">
    <property type="protein sequence ID" value="ENSCINP00000013161.3"/>
    <property type="gene ID" value="ENSCING00000006389.3"/>
</dbReference>
<dbReference type="PANTHER" id="PTHR22932:SF1">
    <property type="entry name" value="CO-CHAPERONE PROTEIN DAF-41"/>
    <property type="match status" value="1"/>
</dbReference>
<feature type="compositionally biased region" description="Gly residues" evidence="2">
    <location>
        <begin position="130"/>
        <end position="141"/>
    </location>
</feature>
<dbReference type="GeneTree" id="ENSGT00880000138731"/>
<dbReference type="InParanoid" id="F6RJZ1"/>
<dbReference type="GO" id="GO:0005829">
    <property type="term" value="C:cytosol"/>
    <property type="evidence" value="ECO:0000318"/>
    <property type="project" value="GO_Central"/>
</dbReference>
<reference evidence="4" key="3">
    <citation type="submission" date="2025-09" db="UniProtKB">
        <authorList>
            <consortium name="Ensembl"/>
        </authorList>
    </citation>
    <scope>IDENTIFICATION</scope>
</reference>
<dbReference type="SUPFAM" id="SSF49764">
    <property type="entry name" value="HSP20-like chaperones"/>
    <property type="match status" value="1"/>
</dbReference>
<feature type="region of interest" description="Disordered" evidence="2">
    <location>
        <begin position="119"/>
        <end position="141"/>
    </location>
</feature>
<organism evidence="4 5">
    <name type="scientific">Ciona intestinalis</name>
    <name type="common">Transparent sea squirt</name>
    <name type="synonym">Ascidia intestinalis</name>
    <dbReference type="NCBI Taxonomy" id="7719"/>
    <lineage>
        <taxon>Eukaryota</taxon>
        <taxon>Metazoa</taxon>
        <taxon>Chordata</taxon>
        <taxon>Tunicata</taxon>
        <taxon>Ascidiacea</taxon>
        <taxon>Phlebobranchia</taxon>
        <taxon>Cionidae</taxon>
        <taxon>Ciona</taxon>
    </lineage>
</organism>
<name>F6RJZ1_CIOIN</name>
<dbReference type="GO" id="GO:0051087">
    <property type="term" value="F:protein-folding chaperone binding"/>
    <property type="evidence" value="ECO:0000318"/>
    <property type="project" value="GO_Central"/>
</dbReference>
<dbReference type="PANTHER" id="PTHR22932">
    <property type="entry name" value="TELOMERASE-BINDING PROTEIN P23 HSP90 CO-CHAPERONE"/>
    <property type="match status" value="1"/>
</dbReference>
<dbReference type="PROSITE" id="PS51203">
    <property type="entry name" value="CS"/>
    <property type="match status" value="1"/>
</dbReference>
<dbReference type="Pfam" id="PF04969">
    <property type="entry name" value="CS"/>
    <property type="match status" value="1"/>
</dbReference>
<dbReference type="InterPro" id="IPR007052">
    <property type="entry name" value="CS_dom"/>
</dbReference>
<feature type="domain" description="CS" evidence="3">
    <location>
        <begin position="14"/>
        <end position="102"/>
    </location>
</feature>
<dbReference type="OMA" id="NHHYELK"/>
<evidence type="ECO:0000313" key="5">
    <source>
        <dbReference type="Proteomes" id="UP000008144"/>
    </source>
</evidence>
<proteinExistence type="inferred from homology"/>
<evidence type="ECO:0000313" key="4">
    <source>
        <dbReference type="Ensembl" id="ENSCINP00000013161.3"/>
    </source>
</evidence>
<dbReference type="STRING" id="7719.ENSCINP00000013161"/>
<dbReference type="GO" id="GO:0006457">
    <property type="term" value="P:protein folding"/>
    <property type="evidence" value="ECO:0000318"/>
    <property type="project" value="GO_Central"/>
</dbReference>
<dbReference type="CDD" id="cd06465">
    <property type="entry name" value="p23_hB-ind1_like"/>
    <property type="match status" value="1"/>
</dbReference>